<dbReference type="Pfam" id="PF08214">
    <property type="entry name" value="HAT_KAT11"/>
    <property type="match status" value="1"/>
</dbReference>
<evidence type="ECO:0000256" key="6">
    <source>
        <dbReference type="ARBA" id="ARBA00023015"/>
    </source>
</evidence>
<keyword evidence="6" id="KW-0805">Transcription regulation</keyword>
<proteinExistence type="predicted"/>
<evidence type="ECO:0000256" key="9">
    <source>
        <dbReference type="ARBA" id="ARBA00048940"/>
    </source>
</evidence>
<dbReference type="GO" id="GO:0032931">
    <property type="term" value="F:histone H3K56 acetyltransferase activity"/>
    <property type="evidence" value="ECO:0007669"/>
    <property type="project" value="TreeGrafter"/>
</dbReference>
<dbReference type="PROSITE" id="PS51728">
    <property type="entry name" value="RTT109_HAT"/>
    <property type="match status" value="1"/>
</dbReference>
<evidence type="ECO:0000256" key="5">
    <source>
        <dbReference type="ARBA" id="ARBA00022990"/>
    </source>
</evidence>
<protein>
    <recommendedName>
        <fullName evidence="2">histone acetyltransferase</fullName>
        <ecNumber evidence="2">2.3.1.48</ecNumber>
    </recommendedName>
</protein>
<evidence type="ECO:0000256" key="2">
    <source>
        <dbReference type="ARBA" id="ARBA00013184"/>
    </source>
</evidence>
<evidence type="ECO:0000313" key="10">
    <source>
        <dbReference type="EMBL" id="SUZ12891.1"/>
    </source>
</evidence>
<evidence type="ECO:0000256" key="1">
    <source>
        <dbReference type="ARBA" id="ARBA00004123"/>
    </source>
</evidence>
<gene>
    <name evidence="10" type="ORF">BGT96224V2_LOCUS6044</name>
</gene>
<dbReference type="EMBL" id="UIGY01000205">
    <property type="protein sequence ID" value="SUZ12891.1"/>
    <property type="molecule type" value="Genomic_DNA"/>
</dbReference>
<dbReference type="GO" id="GO:0005634">
    <property type="term" value="C:nucleus"/>
    <property type="evidence" value="ECO:0007669"/>
    <property type="project" value="UniProtKB-SubCell"/>
</dbReference>
<reference evidence="10" key="1">
    <citation type="submission" date="2018-07" db="EMBL/GenBank/DDBJ databases">
        <authorList>
            <person name="Quirk P.G."/>
            <person name="Krulwich T.A."/>
        </authorList>
    </citation>
    <scope>NUCLEOTIDE SEQUENCE</scope>
    <source>
        <strain evidence="10">96224</strain>
    </source>
</reference>
<organism evidence="10">
    <name type="scientific">Blumeria graminis f. sp. tritici 96224</name>
    <dbReference type="NCBI Taxonomy" id="1268274"/>
    <lineage>
        <taxon>Eukaryota</taxon>
        <taxon>Fungi</taxon>
        <taxon>Dikarya</taxon>
        <taxon>Ascomycota</taxon>
        <taxon>Pezizomycotina</taxon>
        <taxon>Leotiomycetes</taxon>
        <taxon>Erysiphales</taxon>
        <taxon>Erysiphaceae</taxon>
        <taxon>Blumeria</taxon>
    </lineage>
</organism>
<dbReference type="GO" id="GO:0006355">
    <property type="term" value="P:regulation of DNA-templated transcription"/>
    <property type="evidence" value="ECO:0007669"/>
    <property type="project" value="InterPro"/>
</dbReference>
<evidence type="ECO:0000256" key="3">
    <source>
        <dbReference type="ARBA" id="ARBA00022679"/>
    </source>
</evidence>
<evidence type="ECO:0000256" key="7">
    <source>
        <dbReference type="ARBA" id="ARBA00023163"/>
    </source>
</evidence>
<keyword evidence="5" id="KW-0007">Acetylation</keyword>
<dbReference type="PANTHER" id="PTHR31571">
    <property type="entry name" value="ALTERED INHERITANCE OF MITOCHONDRIA PROTEIN 6"/>
    <property type="match status" value="1"/>
</dbReference>
<accession>A0A381LIH5</accession>
<dbReference type="AlphaFoldDB" id="A0A381LIH5"/>
<dbReference type="InterPro" id="IPR013178">
    <property type="entry name" value="Histone_AcTrfase_Rtt109/CBP"/>
</dbReference>
<dbReference type="InterPro" id="IPR051236">
    <property type="entry name" value="HAT_RTT109-like"/>
</dbReference>
<dbReference type="EC" id="2.3.1.48" evidence="2"/>
<evidence type="ECO:0000256" key="8">
    <source>
        <dbReference type="ARBA" id="ARBA00023242"/>
    </source>
</evidence>
<dbReference type="OrthoDB" id="3361892at2759"/>
<dbReference type="SMART" id="SM01250">
    <property type="entry name" value="KAT11"/>
    <property type="match status" value="1"/>
</dbReference>
<dbReference type="PANTHER" id="PTHR31571:SF2">
    <property type="entry name" value="HISTONE ACETYLTRANSFERASE RTT109"/>
    <property type="match status" value="1"/>
</dbReference>
<dbReference type="InterPro" id="IPR016849">
    <property type="entry name" value="Rtt109"/>
</dbReference>
<name>A0A381LIH5_BLUGR</name>
<keyword evidence="3" id="KW-0808">Transferase</keyword>
<comment type="catalytic activity">
    <reaction evidence="9">
        <text>L-lysyl-[histone] + acetyl-CoA = N(6)-acetyl-L-lysyl-[histone] + CoA + H(+)</text>
        <dbReference type="Rhea" id="RHEA:21992"/>
        <dbReference type="Rhea" id="RHEA-COMP:9845"/>
        <dbReference type="Rhea" id="RHEA-COMP:11338"/>
        <dbReference type="ChEBI" id="CHEBI:15378"/>
        <dbReference type="ChEBI" id="CHEBI:29969"/>
        <dbReference type="ChEBI" id="CHEBI:57287"/>
        <dbReference type="ChEBI" id="CHEBI:57288"/>
        <dbReference type="ChEBI" id="CHEBI:61930"/>
        <dbReference type="EC" id="2.3.1.48"/>
    </reaction>
    <physiologicalReaction direction="left-to-right" evidence="9">
        <dbReference type="Rhea" id="RHEA:21993"/>
    </physiologicalReaction>
</comment>
<comment type="subcellular location">
    <subcellularLocation>
        <location evidence="1">Nucleus</location>
    </subcellularLocation>
</comment>
<keyword evidence="4" id="KW-0227">DNA damage</keyword>
<dbReference type="GO" id="GO:0006974">
    <property type="term" value="P:DNA damage response"/>
    <property type="evidence" value="ECO:0007669"/>
    <property type="project" value="UniProtKB-KW"/>
</dbReference>
<sequence>MNNPSSPSALVQQLTNALPKDLSLTIYHLSTSTNKVPSIYPEPPWQRLDRTNLQCHFLAASINYPTDEEKTKINEVLVYAIEIYVYSTPRDNTFFVSKVDSTGYLSLLKLPPAIPSPLRTLTFTILQYLVDTLRKPHTKSIISLFARAQDQYLFPGSVENKLKHVLDDRNLIRWWCCTLNLLIDKTKTDTIQPWNSVRGYLLVPGLDSHESQAFIPKNSSKAWEVGHPLVQISRFQGPVPPRCLIPHFPDDPKARYIDELDEEILKGNGSNCQWKSIHSVDQFWEMMAYRQECSAGRLVGFMWIVFQPDSHYPETGVMDCHNSVPLEDGVFSHYSEIREPSQPSCYDLKDSIFMTSKPPTKNINHPNDKKKRKFSNIENQTPIGQLKQRKVEGKRLSGRITPRNPLAQSKNCAIKRIEARAPSPSEKKIYGQVVVDDSDYKRLVDHLLNLDFSNIERAVSSSKRWINEVRYAARPETEAEWGQKFTGTKETQVPSMASKTCVSTLNDALVRKKPKNKA</sequence>
<evidence type="ECO:0000256" key="4">
    <source>
        <dbReference type="ARBA" id="ARBA00022763"/>
    </source>
</evidence>
<keyword evidence="7" id="KW-0804">Transcription</keyword>
<keyword evidence="8" id="KW-0539">Nucleus</keyword>